<reference evidence="4" key="1">
    <citation type="submission" date="2021-10" db="EMBL/GenBank/DDBJ databases">
        <title>Tropical sea cucumber genome reveals ecological adaptation and Cuvierian tubules defense mechanism.</title>
        <authorList>
            <person name="Chen T."/>
        </authorList>
    </citation>
    <scope>NUCLEOTIDE SEQUENCE</scope>
    <source>
        <strain evidence="4">Nanhai2018</strain>
        <tissue evidence="4">Muscle</tissue>
    </source>
</reference>
<name>A0A9Q1BAS4_HOLLE</name>
<dbReference type="InterPro" id="IPR001254">
    <property type="entry name" value="Trypsin_dom"/>
</dbReference>
<dbReference type="InterPro" id="IPR036055">
    <property type="entry name" value="LDL_receptor-like_sf"/>
</dbReference>
<dbReference type="InterPro" id="IPR009003">
    <property type="entry name" value="Peptidase_S1_PA"/>
</dbReference>
<dbReference type="InterPro" id="IPR043504">
    <property type="entry name" value="Peptidase_S1_PA_chymotrypsin"/>
</dbReference>
<dbReference type="AlphaFoldDB" id="A0A9Q1BAS4"/>
<evidence type="ECO:0000259" key="3">
    <source>
        <dbReference type="PROSITE" id="PS50240"/>
    </source>
</evidence>
<dbReference type="Gene3D" id="4.10.400.10">
    <property type="entry name" value="Low-density Lipoprotein Receptor"/>
    <property type="match status" value="1"/>
</dbReference>
<keyword evidence="5" id="KW-1185">Reference proteome</keyword>
<keyword evidence="1" id="KW-1015">Disulfide bond</keyword>
<protein>
    <submittedName>
        <fullName evidence="4">Plasma kallikrein</fullName>
    </submittedName>
</protein>
<dbReference type="PROSITE" id="PS00135">
    <property type="entry name" value="TRYPSIN_SER"/>
    <property type="match status" value="1"/>
</dbReference>
<organism evidence="4 5">
    <name type="scientific">Holothuria leucospilota</name>
    <name type="common">Black long sea cucumber</name>
    <name type="synonym">Mertensiothuria leucospilota</name>
    <dbReference type="NCBI Taxonomy" id="206669"/>
    <lineage>
        <taxon>Eukaryota</taxon>
        <taxon>Metazoa</taxon>
        <taxon>Echinodermata</taxon>
        <taxon>Eleutherozoa</taxon>
        <taxon>Echinozoa</taxon>
        <taxon>Holothuroidea</taxon>
        <taxon>Aspidochirotacea</taxon>
        <taxon>Aspidochirotida</taxon>
        <taxon>Holothuriidae</taxon>
        <taxon>Holothuria</taxon>
    </lineage>
</organism>
<dbReference type="PANTHER" id="PTHR24252">
    <property type="entry name" value="ACROSIN-RELATED"/>
    <property type="match status" value="1"/>
</dbReference>
<dbReference type="InterPro" id="IPR002172">
    <property type="entry name" value="LDrepeatLR_classA_rpt"/>
</dbReference>
<accession>A0A9Q1BAS4</accession>
<gene>
    <name evidence="4" type="ORF">HOLleu_40791</name>
</gene>
<dbReference type="Gene3D" id="2.40.10.10">
    <property type="entry name" value="Trypsin-like serine proteases"/>
    <property type="match status" value="1"/>
</dbReference>
<dbReference type="OrthoDB" id="10059102at2759"/>
<dbReference type="CDD" id="cd00190">
    <property type="entry name" value="Tryp_SPc"/>
    <property type="match status" value="1"/>
</dbReference>
<dbReference type="PANTHER" id="PTHR24252:SF7">
    <property type="entry name" value="HYALIN"/>
    <property type="match status" value="1"/>
</dbReference>
<dbReference type="GO" id="GO:0006508">
    <property type="term" value="P:proteolysis"/>
    <property type="evidence" value="ECO:0007669"/>
    <property type="project" value="InterPro"/>
</dbReference>
<evidence type="ECO:0000313" key="5">
    <source>
        <dbReference type="Proteomes" id="UP001152320"/>
    </source>
</evidence>
<dbReference type="Pfam" id="PF00089">
    <property type="entry name" value="Trypsin"/>
    <property type="match status" value="1"/>
</dbReference>
<proteinExistence type="inferred from homology"/>
<dbReference type="PROSITE" id="PS50240">
    <property type="entry name" value="TRYPSIN_DOM"/>
    <property type="match status" value="1"/>
</dbReference>
<dbReference type="InterPro" id="IPR033116">
    <property type="entry name" value="TRYPSIN_SER"/>
</dbReference>
<dbReference type="SUPFAM" id="SSF50494">
    <property type="entry name" value="Trypsin-like serine proteases"/>
    <property type="match status" value="1"/>
</dbReference>
<dbReference type="SUPFAM" id="SSF57424">
    <property type="entry name" value="LDL receptor-like module"/>
    <property type="match status" value="1"/>
</dbReference>
<comment type="caution">
    <text evidence="4">The sequence shown here is derived from an EMBL/GenBank/DDBJ whole genome shotgun (WGS) entry which is preliminary data.</text>
</comment>
<dbReference type="Proteomes" id="UP001152320">
    <property type="component" value="Chromosome 22"/>
</dbReference>
<dbReference type="CDD" id="cd00112">
    <property type="entry name" value="LDLa"/>
    <property type="match status" value="1"/>
</dbReference>
<feature type="domain" description="Peptidase S1" evidence="3">
    <location>
        <begin position="1"/>
        <end position="107"/>
    </location>
</feature>
<dbReference type="GO" id="GO:0004252">
    <property type="term" value="F:serine-type endopeptidase activity"/>
    <property type="evidence" value="ECO:0007669"/>
    <property type="project" value="InterPro"/>
</dbReference>
<evidence type="ECO:0000256" key="1">
    <source>
        <dbReference type="ARBA" id="ARBA00023157"/>
    </source>
</evidence>
<evidence type="ECO:0000313" key="4">
    <source>
        <dbReference type="EMBL" id="KAJ8021036.1"/>
    </source>
</evidence>
<comment type="similarity">
    <text evidence="2">Belongs to the peptidase S1 family. CLIP subfamily.</text>
</comment>
<dbReference type="EMBL" id="JAIZAY010000022">
    <property type="protein sequence ID" value="KAJ8021036.1"/>
    <property type="molecule type" value="Genomic_DNA"/>
</dbReference>
<dbReference type="FunFam" id="2.40.10.10:FF:000002">
    <property type="entry name" value="Transmembrane protease serine"/>
    <property type="match status" value="1"/>
</dbReference>
<evidence type="ECO:0000256" key="2">
    <source>
        <dbReference type="ARBA" id="ARBA00024195"/>
    </source>
</evidence>
<sequence>MKKINTMKGNVANILQEAQVNLFTDEECYGFYGSKYNPDTMICAGYSEGGIDTCQGDSGGPLICEGNNSQWHLVGVTSWGYGCARPNQPGVYTRISKHIDYIKQVINTDFGVCSDGSIFLPDQRCDFVLNCNDGSDEVGCVIHAWQVQVSRTLFLLKSLNVYYKLDHIQTPECPFYDSC</sequence>
<dbReference type="SMART" id="SM00020">
    <property type="entry name" value="Tryp_SPc"/>
    <property type="match status" value="1"/>
</dbReference>